<protein>
    <submittedName>
        <fullName evidence="2">DUF2384 domain-containing protein</fullName>
    </submittedName>
</protein>
<proteinExistence type="predicted"/>
<reference evidence="2" key="1">
    <citation type="submission" date="2023-06" db="EMBL/GenBank/DDBJ databases">
        <authorList>
            <person name="Jiang Y."/>
            <person name="Liu Q."/>
        </authorList>
    </citation>
    <scope>NUCLEOTIDE SEQUENCE</scope>
    <source>
        <strain evidence="2">CGMCC 1.12090</strain>
    </source>
</reference>
<dbReference type="EMBL" id="JAUKVY010000002">
    <property type="protein sequence ID" value="MDO1531576.1"/>
    <property type="molecule type" value="Genomic_DNA"/>
</dbReference>
<keyword evidence="3" id="KW-1185">Reference proteome</keyword>
<comment type="caution">
    <text evidence="2">The sequence shown here is derived from an EMBL/GenBank/DDBJ whole genome shotgun (WGS) entry which is preliminary data.</text>
</comment>
<dbReference type="InterPro" id="IPR024467">
    <property type="entry name" value="Xre/MbcA/ParS-like_toxin-bd"/>
</dbReference>
<evidence type="ECO:0000259" key="1">
    <source>
        <dbReference type="Pfam" id="PF09722"/>
    </source>
</evidence>
<organism evidence="2 3">
    <name type="scientific">Variovorax ginsengisoli</name>
    <dbReference type="NCBI Taxonomy" id="363844"/>
    <lineage>
        <taxon>Bacteria</taxon>
        <taxon>Pseudomonadati</taxon>
        <taxon>Pseudomonadota</taxon>
        <taxon>Betaproteobacteria</taxon>
        <taxon>Burkholderiales</taxon>
        <taxon>Comamonadaceae</taxon>
        <taxon>Variovorax</taxon>
    </lineage>
</organism>
<dbReference type="Proteomes" id="UP001169027">
    <property type="component" value="Unassembled WGS sequence"/>
</dbReference>
<dbReference type="Pfam" id="PF09722">
    <property type="entry name" value="Xre_MbcA_ParS_C"/>
    <property type="match status" value="1"/>
</dbReference>
<evidence type="ECO:0000313" key="2">
    <source>
        <dbReference type="EMBL" id="MDO1531576.1"/>
    </source>
</evidence>
<accession>A0ABT8S2I5</accession>
<gene>
    <name evidence="2" type="ORF">Q2T77_04680</name>
</gene>
<feature type="domain" description="Antitoxin Xre/MbcA/ParS-like toxin-binding" evidence="1">
    <location>
        <begin position="3"/>
        <end position="44"/>
    </location>
</feature>
<name>A0ABT8S2I5_9BURK</name>
<sequence length="47" mass="5017">MFGKEAHAWLCTAHVLLGGQTPAEFAAAGGRERVQTILRTIQHGGVE</sequence>
<evidence type="ECO:0000313" key="3">
    <source>
        <dbReference type="Proteomes" id="UP001169027"/>
    </source>
</evidence>